<comment type="subcellular location">
    <subcellularLocation>
        <location evidence="1 8">Cell membrane</location>
        <topology evidence="1 8">Multi-pass membrane protein</topology>
    </subcellularLocation>
</comment>
<feature type="transmembrane region" description="Helical" evidence="9">
    <location>
        <begin position="229"/>
        <end position="248"/>
    </location>
</feature>
<dbReference type="AlphaFoldDB" id="A0A953I488"/>
<dbReference type="GO" id="GO:0055085">
    <property type="term" value="P:transmembrane transport"/>
    <property type="evidence" value="ECO:0007669"/>
    <property type="project" value="InterPro"/>
</dbReference>
<dbReference type="EMBL" id="PIUK01000100">
    <property type="protein sequence ID" value="MBY6276691.1"/>
    <property type="molecule type" value="Genomic_DNA"/>
</dbReference>
<feature type="transmembrane region" description="Helical" evidence="9">
    <location>
        <begin position="87"/>
        <end position="108"/>
    </location>
</feature>
<dbReference type="InterPro" id="IPR001626">
    <property type="entry name" value="ABC_TroCD"/>
</dbReference>
<feature type="transmembrane region" description="Helical" evidence="9">
    <location>
        <begin position="6"/>
        <end position="26"/>
    </location>
</feature>
<dbReference type="PANTHER" id="PTHR30477:SF8">
    <property type="entry name" value="METAL TRANSPORT SYSTEM MEMBRANE PROTEIN CT_070-RELATED"/>
    <property type="match status" value="1"/>
</dbReference>
<evidence type="ECO:0000256" key="2">
    <source>
        <dbReference type="ARBA" id="ARBA00008034"/>
    </source>
</evidence>
<dbReference type="GO" id="GO:0043190">
    <property type="term" value="C:ATP-binding cassette (ABC) transporter complex"/>
    <property type="evidence" value="ECO:0007669"/>
    <property type="project" value="InterPro"/>
</dbReference>
<gene>
    <name evidence="10" type="ORF">CWE10_10845</name>
</gene>
<dbReference type="RefSeq" id="WP_273379760.1">
    <property type="nucleotide sequence ID" value="NZ_PIUK01000100.1"/>
</dbReference>
<organism evidence="10 11">
    <name type="scientific">Symbiobacterium thermophilum</name>
    <dbReference type="NCBI Taxonomy" id="2734"/>
    <lineage>
        <taxon>Bacteria</taxon>
        <taxon>Bacillati</taxon>
        <taxon>Bacillota</taxon>
        <taxon>Clostridia</taxon>
        <taxon>Eubacteriales</taxon>
        <taxon>Symbiobacteriaceae</taxon>
        <taxon>Symbiobacterium</taxon>
    </lineage>
</organism>
<evidence type="ECO:0000256" key="5">
    <source>
        <dbReference type="ARBA" id="ARBA00022692"/>
    </source>
</evidence>
<keyword evidence="3 8" id="KW-0813">Transport</keyword>
<keyword evidence="7 9" id="KW-0472">Membrane</keyword>
<dbReference type="CDD" id="cd06550">
    <property type="entry name" value="TM_ABC_iron-siderophores_like"/>
    <property type="match status" value="1"/>
</dbReference>
<dbReference type="InterPro" id="IPR037294">
    <property type="entry name" value="ABC_BtuC-like"/>
</dbReference>
<evidence type="ECO:0000256" key="9">
    <source>
        <dbReference type="SAM" id="Phobius"/>
    </source>
</evidence>
<dbReference type="SUPFAM" id="SSF81345">
    <property type="entry name" value="ABC transporter involved in vitamin B12 uptake, BtuC"/>
    <property type="match status" value="1"/>
</dbReference>
<comment type="similarity">
    <text evidence="2 8">Belongs to the ABC-3 integral membrane protein family.</text>
</comment>
<evidence type="ECO:0000256" key="3">
    <source>
        <dbReference type="ARBA" id="ARBA00022448"/>
    </source>
</evidence>
<evidence type="ECO:0000313" key="11">
    <source>
        <dbReference type="Proteomes" id="UP000732377"/>
    </source>
</evidence>
<evidence type="ECO:0000256" key="6">
    <source>
        <dbReference type="ARBA" id="ARBA00022989"/>
    </source>
</evidence>
<dbReference type="GO" id="GO:0010043">
    <property type="term" value="P:response to zinc ion"/>
    <property type="evidence" value="ECO:0007669"/>
    <property type="project" value="TreeGrafter"/>
</dbReference>
<proteinExistence type="inferred from homology"/>
<evidence type="ECO:0000313" key="10">
    <source>
        <dbReference type="EMBL" id="MBY6276691.1"/>
    </source>
</evidence>
<feature type="transmembrane region" description="Helical" evidence="9">
    <location>
        <begin position="173"/>
        <end position="196"/>
    </location>
</feature>
<name>A0A953I488_SYMTR</name>
<evidence type="ECO:0000256" key="1">
    <source>
        <dbReference type="ARBA" id="ARBA00004651"/>
    </source>
</evidence>
<sequence>MIAALVIVAVGALVAGSAGLVGSFLVLRRMTMLGDAISHAVLPGIALGFLFTGSRAAPVMLLAAGLFGLLTAYLVQALQRAGVQEDAGMGVTFTAFFSLGVVLISAFAGRVHLDLDHVLYGEIAFAPWDLWVVGGRSLGPRALWTMGAVFLTDLAAVLLFFKELKICAFDPETASVQGVNVTAFHYLLMSLVSLTTVGAFDAVGAILAVAMLVLPGATAYLLTDRLETMLALSVGIGAVTSALGYLLARATDTPVAGAMAVAGGALFALAFGWSGRKRLVRAR</sequence>
<dbReference type="PANTHER" id="PTHR30477">
    <property type="entry name" value="ABC-TRANSPORTER METAL-BINDING PROTEIN"/>
    <property type="match status" value="1"/>
</dbReference>
<feature type="transmembrane region" description="Helical" evidence="9">
    <location>
        <begin position="254"/>
        <end position="273"/>
    </location>
</feature>
<reference evidence="10" key="1">
    <citation type="submission" date="2017-11" db="EMBL/GenBank/DDBJ databases">
        <title>Three new genomes from thermophilic consortium.</title>
        <authorList>
            <person name="Quaggio R."/>
            <person name="Amgarten D."/>
            <person name="Setubal J.C."/>
        </authorList>
    </citation>
    <scope>NUCLEOTIDE SEQUENCE</scope>
    <source>
        <strain evidence="10">ZCTH01-B2</strain>
    </source>
</reference>
<keyword evidence="5 8" id="KW-0812">Transmembrane</keyword>
<protein>
    <submittedName>
        <fullName evidence="10">Iron ABC transporter</fullName>
    </submittedName>
</protein>
<feature type="transmembrane region" description="Helical" evidence="9">
    <location>
        <begin position="57"/>
        <end position="75"/>
    </location>
</feature>
<feature type="transmembrane region" description="Helical" evidence="9">
    <location>
        <begin position="202"/>
        <end position="222"/>
    </location>
</feature>
<dbReference type="Proteomes" id="UP000732377">
    <property type="component" value="Unassembled WGS sequence"/>
</dbReference>
<keyword evidence="4" id="KW-1003">Cell membrane</keyword>
<feature type="transmembrane region" description="Helical" evidence="9">
    <location>
        <begin position="142"/>
        <end position="161"/>
    </location>
</feature>
<dbReference type="Pfam" id="PF00950">
    <property type="entry name" value="ABC-3"/>
    <property type="match status" value="1"/>
</dbReference>
<dbReference type="Gene3D" id="1.10.3470.10">
    <property type="entry name" value="ABC transporter involved in vitamin B12 uptake, BtuC"/>
    <property type="match status" value="1"/>
</dbReference>
<evidence type="ECO:0000256" key="8">
    <source>
        <dbReference type="RuleBase" id="RU003943"/>
    </source>
</evidence>
<accession>A0A953I488</accession>
<evidence type="ECO:0000256" key="4">
    <source>
        <dbReference type="ARBA" id="ARBA00022475"/>
    </source>
</evidence>
<comment type="caution">
    <text evidence="10">The sequence shown here is derived from an EMBL/GenBank/DDBJ whole genome shotgun (WGS) entry which is preliminary data.</text>
</comment>
<evidence type="ECO:0000256" key="7">
    <source>
        <dbReference type="ARBA" id="ARBA00023136"/>
    </source>
</evidence>
<keyword evidence="6 9" id="KW-1133">Transmembrane helix</keyword>